<sequence>MGLDKLNLTIYESIDSQLLEEIGSVYVSGRDKLYRYFCDLGHCQIMWHPHKFGPEGNSRIAYTKIDFSPKHFPSFNALLSALQNYFPHNHDIGLNRFHISRIDVKADIENLPLDVVQARLFIKGLRRDSLNIFKSSIYMGSNPKVRIYSKTKELKARLKQDRELTEWEQTIVDSEKELTRFEIMIKRPGLSLNELAQSPASLVSYFDRLEFYDFEDDQNISSAGGLQMLLRNTRREFRKPLEQFKADTMKQMIRQTFLNGINQWFDSGEQAPDEDIPF</sequence>
<gene>
    <name evidence="1" type="ORF">G3M78_08215</name>
</gene>
<evidence type="ECO:0000313" key="2">
    <source>
        <dbReference type="Proteomes" id="UP000594464"/>
    </source>
</evidence>
<dbReference type="AlphaFoldDB" id="A0A7T0G3G0"/>
<proteinExistence type="predicted"/>
<name>A0A7T0G3G0_9BACT</name>
<organism evidence="1 2">
    <name type="scientific">Candidatus Nitrohelix vancouverensis</name>
    <dbReference type="NCBI Taxonomy" id="2705534"/>
    <lineage>
        <taxon>Bacteria</taxon>
        <taxon>Pseudomonadati</taxon>
        <taxon>Nitrospinota/Tectimicrobiota group</taxon>
        <taxon>Nitrospinota</taxon>
        <taxon>Nitrospinia</taxon>
        <taxon>Nitrospinales</taxon>
        <taxon>Nitrospinaceae</taxon>
        <taxon>Candidatus Nitrohelix</taxon>
    </lineage>
</organism>
<dbReference type="EMBL" id="CP048620">
    <property type="protein sequence ID" value="QPJ65375.1"/>
    <property type="molecule type" value="Genomic_DNA"/>
</dbReference>
<dbReference type="KEGG" id="nva:G3M78_08215"/>
<accession>A0A7T0G3G0</accession>
<reference evidence="2" key="1">
    <citation type="submission" date="2020-02" db="EMBL/GenBank/DDBJ databases">
        <title>Genomic and physiological characterization of two novel Nitrospinaceae genera.</title>
        <authorList>
            <person name="Mueller A.J."/>
            <person name="Jung M.-Y."/>
            <person name="Strachan C.R."/>
            <person name="Herbold C.W."/>
            <person name="Kirkegaard R.H."/>
            <person name="Daims H."/>
        </authorList>
    </citation>
    <scope>NUCLEOTIDE SEQUENCE [LARGE SCALE GENOMIC DNA]</scope>
</reference>
<dbReference type="Proteomes" id="UP000594464">
    <property type="component" value="Chromosome"/>
</dbReference>
<protein>
    <submittedName>
        <fullName evidence="1">Uncharacterized protein</fullName>
    </submittedName>
</protein>
<evidence type="ECO:0000313" key="1">
    <source>
        <dbReference type="EMBL" id="QPJ65375.1"/>
    </source>
</evidence>